<accession>A0ABV2JG47</accession>
<protein>
    <recommendedName>
        <fullName evidence="10">Fluoride-specific ion channel</fullName>
    </recommendedName>
</protein>
<comment type="subcellular location">
    <subcellularLocation>
        <location evidence="1">Cell membrane</location>
        <topology evidence="1">Multi-pass membrane protein</topology>
    </subcellularLocation>
</comment>
<comment type="function">
    <text evidence="9">Fluoride-specific ion channel. Important for reducing fluoride concentration in the cell, thus reducing its toxicity.</text>
</comment>
<keyword evidence="3 10" id="KW-0812">Transmembrane</keyword>
<reference evidence="11 12" key="1">
    <citation type="submission" date="2024-06" db="EMBL/GenBank/DDBJ databases">
        <title>Genomic Encyclopedia of Type Strains, Phase IV (KMG-IV): sequencing the most valuable type-strain genomes for metagenomic binning, comparative biology and taxonomic classification.</title>
        <authorList>
            <person name="Goeker M."/>
        </authorList>
    </citation>
    <scope>NUCLEOTIDE SEQUENCE [LARGE SCALE GENOMIC DNA]</scope>
    <source>
        <strain evidence="11 12">DSM 28302</strain>
    </source>
</reference>
<keyword evidence="12" id="KW-1185">Reference proteome</keyword>
<keyword evidence="6" id="KW-0406">Ion transport</keyword>
<keyword evidence="5 10" id="KW-0472">Membrane</keyword>
<keyword evidence="2 10" id="KW-1003">Cell membrane</keyword>
<feature type="transmembrane region" description="Helical" evidence="10">
    <location>
        <begin position="95"/>
        <end position="118"/>
    </location>
</feature>
<dbReference type="Proteomes" id="UP001549037">
    <property type="component" value="Unassembled WGS sequence"/>
</dbReference>
<evidence type="ECO:0000256" key="7">
    <source>
        <dbReference type="ARBA" id="ARBA00035120"/>
    </source>
</evidence>
<evidence type="ECO:0000256" key="8">
    <source>
        <dbReference type="ARBA" id="ARBA00035585"/>
    </source>
</evidence>
<keyword evidence="4 10" id="KW-1133">Transmembrane helix</keyword>
<comment type="similarity">
    <text evidence="7 10">Belongs to the fluoride channel Fluc/FEX (TC 1.A.43) family.</text>
</comment>
<evidence type="ECO:0000256" key="5">
    <source>
        <dbReference type="ARBA" id="ARBA00023136"/>
    </source>
</evidence>
<feature type="transmembrane region" description="Helical" evidence="10">
    <location>
        <begin position="31"/>
        <end position="53"/>
    </location>
</feature>
<dbReference type="RefSeq" id="WP_354368363.1">
    <property type="nucleotide sequence ID" value="NZ_JBEPLN010000010.1"/>
</dbReference>
<evidence type="ECO:0000256" key="9">
    <source>
        <dbReference type="ARBA" id="ARBA00049940"/>
    </source>
</evidence>
<evidence type="ECO:0000256" key="6">
    <source>
        <dbReference type="ARBA" id="ARBA00023303"/>
    </source>
</evidence>
<dbReference type="Pfam" id="PF02537">
    <property type="entry name" value="CRCB"/>
    <property type="match status" value="1"/>
</dbReference>
<comment type="catalytic activity">
    <reaction evidence="8">
        <text>fluoride(in) = fluoride(out)</text>
        <dbReference type="Rhea" id="RHEA:76159"/>
        <dbReference type="ChEBI" id="CHEBI:17051"/>
    </reaction>
    <physiologicalReaction direction="left-to-right" evidence="8">
        <dbReference type="Rhea" id="RHEA:76160"/>
    </physiologicalReaction>
</comment>
<comment type="caution">
    <text evidence="11">The sequence shown here is derived from an EMBL/GenBank/DDBJ whole genome shotgun (WGS) entry which is preliminary data.</text>
</comment>
<evidence type="ECO:0000313" key="12">
    <source>
        <dbReference type="Proteomes" id="UP001549037"/>
    </source>
</evidence>
<keyword evidence="6" id="KW-0813">Transport</keyword>
<keyword evidence="6" id="KW-0407">Ion channel</keyword>
<feature type="transmembrane region" description="Helical" evidence="10">
    <location>
        <begin position="65"/>
        <end position="89"/>
    </location>
</feature>
<evidence type="ECO:0000256" key="4">
    <source>
        <dbReference type="ARBA" id="ARBA00022989"/>
    </source>
</evidence>
<proteinExistence type="inferred from homology"/>
<evidence type="ECO:0000256" key="3">
    <source>
        <dbReference type="ARBA" id="ARBA00022692"/>
    </source>
</evidence>
<evidence type="ECO:0000313" key="11">
    <source>
        <dbReference type="EMBL" id="MET3634203.1"/>
    </source>
</evidence>
<name>A0ABV2JG47_9STRE</name>
<dbReference type="EMBL" id="JBEPLN010000010">
    <property type="protein sequence ID" value="MET3634203.1"/>
    <property type="molecule type" value="Genomic_DNA"/>
</dbReference>
<evidence type="ECO:0000256" key="2">
    <source>
        <dbReference type="ARBA" id="ARBA00022475"/>
    </source>
</evidence>
<organism evidence="11 12">
    <name type="scientific">Streptococcus porcorum</name>
    <dbReference type="NCBI Taxonomy" id="701526"/>
    <lineage>
        <taxon>Bacteria</taxon>
        <taxon>Bacillati</taxon>
        <taxon>Bacillota</taxon>
        <taxon>Bacilli</taxon>
        <taxon>Lactobacillales</taxon>
        <taxon>Streptococcaceae</taxon>
        <taxon>Streptococcus</taxon>
    </lineage>
</organism>
<evidence type="ECO:0000256" key="1">
    <source>
        <dbReference type="ARBA" id="ARBA00004651"/>
    </source>
</evidence>
<evidence type="ECO:0000256" key="10">
    <source>
        <dbReference type="RuleBase" id="RU004340"/>
    </source>
</evidence>
<sequence>MKQIRLLLHVFILAGLAGVLRYFLVSLFPGILSLAIINFVGIFLLVFFVKTLLPLKNWSQDSLTALGVGFLGGFTTIASPLFDLVQFLLDKNYMTFLWYATLYVVGGIGVAFFAHYCARIYLELRKWK</sequence>
<dbReference type="InterPro" id="IPR003691">
    <property type="entry name" value="FluC"/>
</dbReference>
<gene>
    <name evidence="11" type="ORF">ABID28_000840</name>
</gene>